<dbReference type="GO" id="GO:0022857">
    <property type="term" value="F:transmembrane transporter activity"/>
    <property type="evidence" value="ECO:0007669"/>
    <property type="project" value="TreeGrafter"/>
</dbReference>
<keyword evidence="4" id="KW-0997">Cell inner membrane</keyword>
<evidence type="ECO:0000256" key="5">
    <source>
        <dbReference type="ARBA" id="ARBA00022692"/>
    </source>
</evidence>
<dbReference type="GO" id="GO:0005886">
    <property type="term" value="C:plasma membrane"/>
    <property type="evidence" value="ECO:0007669"/>
    <property type="project" value="UniProtKB-SubCell"/>
</dbReference>
<dbReference type="Proteomes" id="UP000664545">
    <property type="component" value="Unassembled WGS sequence"/>
</dbReference>
<evidence type="ECO:0000256" key="3">
    <source>
        <dbReference type="ARBA" id="ARBA00022475"/>
    </source>
</evidence>
<feature type="transmembrane region" description="Helical" evidence="9">
    <location>
        <begin position="98"/>
        <end position="122"/>
    </location>
</feature>
<evidence type="ECO:0000256" key="1">
    <source>
        <dbReference type="ARBA" id="ARBA00004429"/>
    </source>
</evidence>
<evidence type="ECO:0000256" key="9">
    <source>
        <dbReference type="SAM" id="Phobius"/>
    </source>
</evidence>
<gene>
    <name evidence="11" type="ORF">JYB65_06400</name>
</gene>
<reference evidence="11" key="1">
    <citation type="submission" date="2021-02" db="EMBL/GenBank/DDBJ databases">
        <title>Abyssanaerobacter marinus gen.nov., sp., nov, anaerobic bacterium isolated from the Onnuri vent field of Indian Ocean and suggestion of Mogibacteriaceae fam. nov., and proposal of reclassification of ambiguous this family's genus member.</title>
        <authorList>
            <person name="Kim Y.J."/>
            <person name="Yang J.-A."/>
        </authorList>
    </citation>
    <scope>NUCLEOTIDE SEQUENCE</scope>
    <source>
        <strain evidence="11">DSM 2634</strain>
    </source>
</reference>
<evidence type="ECO:0000259" key="10">
    <source>
        <dbReference type="Pfam" id="PF04290"/>
    </source>
</evidence>
<evidence type="ECO:0000256" key="8">
    <source>
        <dbReference type="ARBA" id="ARBA00038436"/>
    </source>
</evidence>
<organism evidence="11 12">
    <name type="scientific">Clostridium aminobutyricum</name>
    <dbReference type="NCBI Taxonomy" id="33953"/>
    <lineage>
        <taxon>Bacteria</taxon>
        <taxon>Bacillati</taxon>
        <taxon>Bacillota</taxon>
        <taxon>Clostridia</taxon>
        <taxon>Eubacteriales</taxon>
        <taxon>Clostridiaceae</taxon>
        <taxon>Clostridium</taxon>
    </lineage>
</organism>
<evidence type="ECO:0000256" key="7">
    <source>
        <dbReference type="ARBA" id="ARBA00023136"/>
    </source>
</evidence>
<dbReference type="InterPro" id="IPR007387">
    <property type="entry name" value="TRAP_DctQ"/>
</dbReference>
<keyword evidence="12" id="KW-1185">Reference proteome</keyword>
<comment type="caution">
    <text evidence="11">The sequence shown here is derived from an EMBL/GenBank/DDBJ whole genome shotgun (WGS) entry which is preliminary data.</text>
</comment>
<evidence type="ECO:0000256" key="2">
    <source>
        <dbReference type="ARBA" id="ARBA00022448"/>
    </source>
</evidence>
<dbReference type="InterPro" id="IPR055348">
    <property type="entry name" value="DctQ"/>
</dbReference>
<sequence length="185" mass="21129">MERKAKVEIISSALGVVETRFLGIFFFLMLTLLFVQVVCRYYLHLPLAWVEELIRYLFIGVSYLGCAVAIKDRAHIEINILPAIIMAGTKSKEKTDRVLYFGDILLGIISTVFLGYLLYTMVQYMLETKAYEQVSVAMQIPMWSIVAIIVVSSALSLFHCICNLIMMIRNKTTITSKEEEELKNL</sequence>
<feature type="domain" description="Tripartite ATP-independent periplasmic transporters DctQ component" evidence="10">
    <location>
        <begin position="29"/>
        <end position="169"/>
    </location>
</feature>
<dbReference type="PANTHER" id="PTHR35011:SF2">
    <property type="entry name" value="2,3-DIKETO-L-GULONATE TRAP TRANSPORTER SMALL PERMEASE PROTEIN YIAM"/>
    <property type="match status" value="1"/>
</dbReference>
<comment type="subcellular location">
    <subcellularLocation>
        <location evidence="1">Cell inner membrane</location>
        <topology evidence="1">Multi-pass membrane protein</topology>
    </subcellularLocation>
</comment>
<protein>
    <submittedName>
        <fullName evidence="11">TRAP transporter small permease</fullName>
    </submittedName>
</protein>
<keyword evidence="6 9" id="KW-1133">Transmembrane helix</keyword>
<dbReference type="PANTHER" id="PTHR35011">
    <property type="entry name" value="2,3-DIKETO-L-GULONATE TRAP TRANSPORTER SMALL PERMEASE PROTEIN YIAM"/>
    <property type="match status" value="1"/>
</dbReference>
<dbReference type="AlphaFoldDB" id="A0A939D8D9"/>
<keyword evidence="2" id="KW-0813">Transport</keyword>
<dbReference type="Pfam" id="PF04290">
    <property type="entry name" value="DctQ"/>
    <property type="match status" value="1"/>
</dbReference>
<comment type="similarity">
    <text evidence="8">Belongs to the TRAP transporter small permease family.</text>
</comment>
<keyword evidence="3" id="KW-1003">Cell membrane</keyword>
<name>A0A939D8D9_CLOAM</name>
<keyword evidence="5 9" id="KW-0812">Transmembrane</keyword>
<dbReference type="GO" id="GO:0015740">
    <property type="term" value="P:C4-dicarboxylate transport"/>
    <property type="evidence" value="ECO:0007669"/>
    <property type="project" value="TreeGrafter"/>
</dbReference>
<feature type="transmembrane region" description="Helical" evidence="9">
    <location>
        <begin position="49"/>
        <end position="70"/>
    </location>
</feature>
<accession>A0A939D8D9</accession>
<feature type="transmembrane region" description="Helical" evidence="9">
    <location>
        <begin position="142"/>
        <end position="168"/>
    </location>
</feature>
<proteinExistence type="inferred from homology"/>
<keyword evidence="7 9" id="KW-0472">Membrane</keyword>
<dbReference type="EMBL" id="JAFJZZ010000002">
    <property type="protein sequence ID" value="MBN7772985.1"/>
    <property type="molecule type" value="Genomic_DNA"/>
</dbReference>
<dbReference type="RefSeq" id="WP_206581829.1">
    <property type="nucleotide sequence ID" value="NZ_JAFJZZ010000002.1"/>
</dbReference>
<evidence type="ECO:0000256" key="4">
    <source>
        <dbReference type="ARBA" id="ARBA00022519"/>
    </source>
</evidence>
<evidence type="ECO:0000313" key="11">
    <source>
        <dbReference type="EMBL" id="MBN7772985.1"/>
    </source>
</evidence>
<feature type="transmembrane region" description="Helical" evidence="9">
    <location>
        <begin position="21"/>
        <end position="43"/>
    </location>
</feature>
<evidence type="ECO:0000313" key="12">
    <source>
        <dbReference type="Proteomes" id="UP000664545"/>
    </source>
</evidence>
<evidence type="ECO:0000256" key="6">
    <source>
        <dbReference type="ARBA" id="ARBA00022989"/>
    </source>
</evidence>